<organism evidence="3 4">
    <name type="scientific">Paracoccus caeni</name>
    <dbReference type="NCBI Taxonomy" id="657651"/>
    <lineage>
        <taxon>Bacteria</taxon>
        <taxon>Pseudomonadati</taxon>
        <taxon>Pseudomonadota</taxon>
        <taxon>Alphaproteobacteria</taxon>
        <taxon>Rhodobacterales</taxon>
        <taxon>Paracoccaceae</taxon>
        <taxon>Paracoccus</taxon>
    </lineage>
</organism>
<comment type="caution">
    <text evidence="3">The sequence shown here is derived from an EMBL/GenBank/DDBJ whole genome shotgun (WGS) entry which is preliminary data.</text>
</comment>
<sequence>MLSRPARPLFTSFSRAMAVAVAGYLVAVAPVSAKAQDVLVLDDPLPAELAERIEGAGVLRGTDPLPAAPLVYGGQAGAGVAEALAELPAAALVVFTDCAAGDSLTNLKGISARIAVPAEGSCDATALGESFAEAATLPPSERLAALQRGGYRMLPANAAATPAAGTGGLVISAMPIETLRPVEGSGTIVLANLGETPFEARPAAVPSASGVQPSRPGLPQPSIIIGDLAVLSTTGEPGPLGMAYAARETIRQRDPAMFERLVSQGAFDPSEDQIAAAIQTELLRMGCYRGTVDGDWGGGSASALARYAETGGASGLSGADPDIALFRAVIRADEVACPAPVAPRPVAAVNDPPRGPRASRGDVPVQPRRDPTPPPAETAPVDRRINTGPSGLSGVFR</sequence>
<reference evidence="3" key="1">
    <citation type="submission" date="2021-01" db="EMBL/GenBank/DDBJ databases">
        <title>Paracoccus amoyensis sp. nov., isolated from the surface seawater along the coast of Xiamen Island, China.</title>
        <authorList>
            <person name="Lyu L."/>
        </authorList>
    </citation>
    <scope>NUCLEOTIDE SEQUENCE</scope>
    <source>
        <strain evidence="3">MJ17</strain>
    </source>
</reference>
<protein>
    <recommendedName>
        <fullName evidence="5">Peptidoglycan binding domain-containing protein</fullName>
    </recommendedName>
</protein>
<evidence type="ECO:0000313" key="4">
    <source>
        <dbReference type="Proteomes" id="UP000640485"/>
    </source>
</evidence>
<name>A0A934SCS5_9RHOB</name>
<evidence type="ECO:0008006" key="5">
    <source>
        <dbReference type="Google" id="ProtNLM"/>
    </source>
</evidence>
<feature type="chain" id="PRO_5037198319" description="Peptidoglycan binding domain-containing protein" evidence="2">
    <location>
        <begin position="36"/>
        <end position="397"/>
    </location>
</feature>
<evidence type="ECO:0000313" key="3">
    <source>
        <dbReference type="EMBL" id="MBK4214960.1"/>
    </source>
</evidence>
<gene>
    <name evidence="3" type="ORF">JJJ17_03360</name>
</gene>
<feature type="compositionally biased region" description="Low complexity" evidence="1">
    <location>
        <begin position="343"/>
        <end position="352"/>
    </location>
</feature>
<feature type="region of interest" description="Disordered" evidence="1">
    <location>
        <begin position="343"/>
        <end position="397"/>
    </location>
</feature>
<accession>A0A934SCS5</accession>
<dbReference type="AlphaFoldDB" id="A0A934SCS5"/>
<evidence type="ECO:0000256" key="2">
    <source>
        <dbReference type="SAM" id="SignalP"/>
    </source>
</evidence>
<feature type="signal peptide" evidence="2">
    <location>
        <begin position="1"/>
        <end position="35"/>
    </location>
</feature>
<dbReference type="Proteomes" id="UP000640485">
    <property type="component" value="Unassembled WGS sequence"/>
</dbReference>
<evidence type="ECO:0000256" key="1">
    <source>
        <dbReference type="SAM" id="MobiDB-lite"/>
    </source>
</evidence>
<dbReference type="EMBL" id="JAEPRQ010000001">
    <property type="protein sequence ID" value="MBK4214960.1"/>
    <property type="molecule type" value="Genomic_DNA"/>
</dbReference>
<keyword evidence="2" id="KW-0732">Signal</keyword>
<dbReference type="RefSeq" id="WP_200683765.1">
    <property type="nucleotide sequence ID" value="NZ_JAEPRQ010000001.1"/>
</dbReference>
<proteinExistence type="predicted"/>
<keyword evidence="4" id="KW-1185">Reference proteome</keyword>